<evidence type="ECO:0000313" key="3">
    <source>
        <dbReference type="Proteomes" id="UP000553632"/>
    </source>
</evidence>
<dbReference type="Proteomes" id="UP000574390">
    <property type="component" value="Unassembled WGS sequence"/>
</dbReference>
<reference evidence="3 4" key="1">
    <citation type="submission" date="2020-04" db="EMBL/GenBank/DDBJ databases">
        <title>Perkinsus olseni comparative genomics.</title>
        <authorList>
            <person name="Bogema D.R."/>
        </authorList>
    </citation>
    <scope>NUCLEOTIDE SEQUENCE [LARGE SCALE GENOMIC DNA]</scope>
    <source>
        <strain evidence="1">ATCC PRA-205</strain>
        <strain evidence="2 3">ATCC PRA-207</strain>
    </source>
</reference>
<evidence type="ECO:0000313" key="4">
    <source>
        <dbReference type="Proteomes" id="UP000574390"/>
    </source>
</evidence>
<dbReference type="EMBL" id="JABANM010021661">
    <property type="protein sequence ID" value="KAF4720854.1"/>
    <property type="molecule type" value="Genomic_DNA"/>
</dbReference>
<proteinExistence type="predicted"/>
<dbReference type="AlphaFoldDB" id="A0A7J6RJ96"/>
<gene>
    <name evidence="1" type="ORF">FOZ62_024378</name>
    <name evidence="2" type="ORF">FOZ63_018852</name>
</gene>
<evidence type="ECO:0000313" key="1">
    <source>
        <dbReference type="EMBL" id="KAF4720854.1"/>
    </source>
</evidence>
<sequence length="130" mass="14584">MEVLALAPLHLLLGVTNKVYKEVCPGDATDSFGEKQEDALMKHGIRRSAYFQGDLEGNECSKFLDAVADGKIPFRRKRDIRLRVEALKAFKVVKDRCFGLQCKLCIERLDGKSPSSTFELRGDRVASRGH</sequence>
<dbReference type="EMBL" id="JABANO010020925">
    <property type="protein sequence ID" value="KAF4727673.1"/>
    <property type="molecule type" value="Genomic_DNA"/>
</dbReference>
<dbReference type="Proteomes" id="UP000553632">
    <property type="component" value="Unassembled WGS sequence"/>
</dbReference>
<keyword evidence="3" id="KW-1185">Reference proteome</keyword>
<accession>A0A7J6RJ96</accession>
<protein>
    <submittedName>
        <fullName evidence="1">Uncharacterized protein</fullName>
    </submittedName>
</protein>
<organism evidence="1 4">
    <name type="scientific">Perkinsus olseni</name>
    <name type="common">Perkinsus atlanticus</name>
    <dbReference type="NCBI Taxonomy" id="32597"/>
    <lineage>
        <taxon>Eukaryota</taxon>
        <taxon>Sar</taxon>
        <taxon>Alveolata</taxon>
        <taxon>Perkinsozoa</taxon>
        <taxon>Perkinsea</taxon>
        <taxon>Perkinsida</taxon>
        <taxon>Perkinsidae</taxon>
        <taxon>Perkinsus</taxon>
    </lineage>
</organism>
<name>A0A7J6RJ96_PEROL</name>
<comment type="caution">
    <text evidence="1">The sequence shown here is derived from an EMBL/GenBank/DDBJ whole genome shotgun (WGS) entry which is preliminary data.</text>
</comment>
<evidence type="ECO:0000313" key="2">
    <source>
        <dbReference type="EMBL" id="KAF4727673.1"/>
    </source>
</evidence>